<keyword evidence="6" id="KW-0464">Manganese</keyword>
<comment type="similarity">
    <text evidence="7">Belongs to the peptidase M24B family.</text>
</comment>
<dbReference type="PANTHER" id="PTHR43226:SF8">
    <property type="entry name" value="XAA-PRO DIPEPTIDASE"/>
    <property type="match status" value="1"/>
</dbReference>
<evidence type="ECO:0000256" key="4">
    <source>
        <dbReference type="ARBA" id="ARBA00022801"/>
    </source>
</evidence>
<dbReference type="InterPro" id="IPR052433">
    <property type="entry name" value="X-Pro_dipept-like"/>
</dbReference>
<comment type="cofactor">
    <cofactor evidence="1">
        <name>Mn(2+)</name>
        <dbReference type="ChEBI" id="CHEBI:29035"/>
    </cofactor>
</comment>
<evidence type="ECO:0000256" key="3">
    <source>
        <dbReference type="ARBA" id="ARBA00022723"/>
    </source>
</evidence>
<keyword evidence="3 7" id="KW-0479">Metal-binding</keyword>
<dbReference type="GO" id="GO:0006508">
    <property type="term" value="P:proteolysis"/>
    <property type="evidence" value="ECO:0007669"/>
    <property type="project" value="UniProtKB-KW"/>
</dbReference>
<dbReference type="GO" id="GO:0005829">
    <property type="term" value="C:cytosol"/>
    <property type="evidence" value="ECO:0007669"/>
    <property type="project" value="TreeGrafter"/>
</dbReference>
<dbReference type="Pfam" id="PF21216">
    <property type="entry name" value="PepQ_N"/>
    <property type="match status" value="1"/>
</dbReference>
<proteinExistence type="inferred from homology"/>
<dbReference type="Pfam" id="PF00557">
    <property type="entry name" value="Peptidase_M24"/>
    <property type="match status" value="1"/>
</dbReference>
<dbReference type="InterPro" id="IPR001131">
    <property type="entry name" value="Peptidase_M24B_aminopep-P_CS"/>
</dbReference>
<dbReference type="InterPro" id="IPR029149">
    <property type="entry name" value="Creatin/AminoP/Spt16_N"/>
</dbReference>
<dbReference type="EMBL" id="QKRA01000003">
    <property type="protein sequence ID" value="RDL44558.1"/>
    <property type="molecule type" value="Genomic_DNA"/>
</dbReference>
<dbReference type="NCBIfam" id="NF010133">
    <property type="entry name" value="PRK13607.1"/>
    <property type="match status" value="1"/>
</dbReference>
<evidence type="ECO:0000256" key="2">
    <source>
        <dbReference type="ARBA" id="ARBA00022670"/>
    </source>
</evidence>
<keyword evidence="4" id="KW-0378">Hydrolase</keyword>
<dbReference type="InterPro" id="IPR048819">
    <property type="entry name" value="PepQ_N"/>
</dbReference>
<feature type="domain" description="Peptidase M24" evidence="8">
    <location>
        <begin position="153"/>
        <end position="411"/>
    </location>
</feature>
<dbReference type="GO" id="GO:0046872">
    <property type="term" value="F:metal ion binding"/>
    <property type="evidence" value="ECO:0007669"/>
    <property type="project" value="UniProtKB-KW"/>
</dbReference>
<evidence type="ECO:0000313" key="10">
    <source>
        <dbReference type="EMBL" id="RDL44558.1"/>
    </source>
</evidence>
<evidence type="ECO:0000259" key="8">
    <source>
        <dbReference type="Pfam" id="PF00557"/>
    </source>
</evidence>
<evidence type="ECO:0000259" key="9">
    <source>
        <dbReference type="Pfam" id="PF21216"/>
    </source>
</evidence>
<dbReference type="OrthoDB" id="9806388at2"/>
<dbReference type="Gene3D" id="3.90.230.10">
    <property type="entry name" value="Creatinase/methionine aminopeptidase superfamily"/>
    <property type="match status" value="1"/>
</dbReference>
<accession>A0A370U9X8</accession>
<dbReference type="GO" id="GO:0008237">
    <property type="term" value="F:metallopeptidase activity"/>
    <property type="evidence" value="ECO:0007669"/>
    <property type="project" value="UniProtKB-KW"/>
</dbReference>
<evidence type="ECO:0000313" key="11">
    <source>
        <dbReference type="Proteomes" id="UP000254326"/>
    </source>
</evidence>
<organism evidence="10 11">
    <name type="scientific">Marinomonas piezotolerans</name>
    <dbReference type="NCBI Taxonomy" id="2213058"/>
    <lineage>
        <taxon>Bacteria</taxon>
        <taxon>Pseudomonadati</taxon>
        <taxon>Pseudomonadota</taxon>
        <taxon>Gammaproteobacteria</taxon>
        <taxon>Oceanospirillales</taxon>
        <taxon>Oceanospirillaceae</taxon>
        <taxon>Marinomonas</taxon>
    </lineage>
</organism>
<feature type="domain" description="Xaa-Pro dipeptidase N-terminal" evidence="9">
    <location>
        <begin position="5"/>
        <end position="126"/>
    </location>
</feature>
<gene>
    <name evidence="10" type="ORF">DN730_09205</name>
</gene>
<keyword evidence="2" id="KW-0645">Protease</keyword>
<name>A0A370U9X8_9GAMM</name>
<evidence type="ECO:0000256" key="1">
    <source>
        <dbReference type="ARBA" id="ARBA00001936"/>
    </source>
</evidence>
<evidence type="ECO:0000256" key="6">
    <source>
        <dbReference type="ARBA" id="ARBA00023211"/>
    </source>
</evidence>
<dbReference type="GO" id="GO:0004177">
    <property type="term" value="F:aminopeptidase activity"/>
    <property type="evidence" value="ECO:0007669"/>
    <property type="project" value="TreeGrafter"/>
</dbReference>
<protein>
    <submittedName>
        <fullName evidence="10">Xaa-Pro dipeptidase</fullName>
    </submittedName>
</protein>
<dbReference type="Proteomes" id="UP000254326">
    <property type="component" value="Unassembled WGS sequence"/>
</dbReference>
<dbReference type="PANTHER" id="PTHR43226">
    <property type="entry name" value="XAA-PRO AMINOPEPTIDASE 3"/>
    <property type="match status" value="1"/>
</dbReference>
<evidence type="ECO:0000256" key="5">
    <source>
        <dbReference type="ARBA" id="ARBA00023049"/>
    </source>
</evidence>
<dbReference type="SUPFAM" id="SSF55920">
    <property type="entry name" value="Creatinase/aminopeptidase"/>
    <property type="match status" value="1"/>
</dbReference>
<dbReference type="Gene3D" id="3.40.350.10">
    <property type="entry name" value="Creatinase/prolidase N-terminal domain"/>
    <property type="match status" value="1"/>
</dbReference>
<dbReference type="InterPro" id="IPR000994">
    <property type="entry name" value="Pept_M24"/>
</dbReference>
<dbReference type="RefSeq" id="WP_115467821.1">
    <property type="nucleotide sequence ID" value="NZ_QKRA01000003.1"/>
</dbReference>
<dbReference type="AlphaFoldDB" id="A0A370U9X8"/>
<evidence type="ECO:0000256" key="7">
    <source>
        <dbReference type="RuleBase" id="RU000590"/>
    </source>
</evidence>
<sequence length="427" mass="48089">MQNTLYITHLNVLLQRYREALIHFKLDAIVISSGSVSYYYHDDNSHPFKPYAGAQQWLPFDLPSDCFIVIKHDKTELIWPAKQDFWHQINAIPEGDWQKAWRLTPVNNDKWCQALPSRCALIGPATLSNVAFSDALETWLNYDRAIKTEYEIECISRASKVGVKGHVAAQNAFLSGASEFEIHCAYLSATLQDSAYTPYPNIVGINEHAATLHYEHKDRNRPFRPLTLLVDAGASEFGYASDITRTTTVLDDDFTALKNDIDRLQQTIASKAVAGKSFIDLHNEMLLGTTTVLRQHDICRLSTEEQIDKRIPHHFIPHGLGHLLGLQVHDVGGRQTDRDGSVLPAPTDSPFLRLTRTLQENMVITIEPGLYFIPMLLDQLKANTANHGCNVNKIEQLIPYGGIRIEDNVVVGVENVNNLTRHAFAEL</sequence>
<reference evidence="10 11" key="1">
    <citation type="submission" date="2018-06" db="EMBL/GenBank/DDBJ databases">
        <title>Marinomonas sp. YLB-05 draft genome sequence.</title>
        <authorList>
            <person name="Yu L."/>
            <person name="Tang X."/>
        </authorList>
    </citation>
    <scope>NUCLEOTIDE SEQUENCE [LARGE SCALE GENOMIC DNA]</scope>
    <source>
        <strain evidence="10 11">YLB-05</strain>
    </source>
</reference>
<comment type="caution">
    <text evidence="10">The sequence shown here is derived from an EMBL/GenBank/DDBJ whole genome shotgun (WGS) entry which is preliminary data.</text>
</comment>
<dbReference type="PROSITE" id="PS00491">
    <property type="entry name" value="PROLINE_PEPTIDASE"/>
    <property type="match status" value="1"/>
</dbReference>
<dbReference type="InterPro" id="IPR036005">
    <property type="entry name" value="Creatinase/aminopeptidase-like"/>
</dbReference>
<keyword evidence="5" id="KW-0482">Metalloprotease</keyword>
<keyword evidence="11" id="KW-1185">Reference proteome</keyword>